<dbReference type="InterPro" id="IPR002539">
    <property type="entry name" value="MaoC-like_dom"/>
</dbReference>
<dbReference type="EMBL" id="BJOV01000003">
    <property type="protein sequence ID" value="GEE01768.1"/>
    <property type="molecule type" value="Genomic_DNA"/>
</dbReference>
<keyword evidence="6" id="KW-1185">Reference proteome</keyword>
<protein>
    <submittedName>
        <fullName evidence="4">Acyl dehydratase</fullName>
    </submittedName>
</protein>
<dbReference type="PANTHER" id="PTHR43664:SF1">
    <property type="entry name" value="BETA-METHYLMALYL-COA DEHYDRATASE"/>
    <property type="match status" value="1"/>
</dbReference>
<name>A0A7I9V6D9_9ACTN</name>
<evidence type="ECO:0000259" key="2">
    <source>
        <dbReference type="Pfam" id="PF01575"/>
    </source>
</evidence>
<dbReference type="EMBL" id="BJOV01000002">
    <property type="protein sequence ID" value="GEE00759.1"/>
    <property type="molecule type" value="Genomic_DNA"/>
</dbReference>
<proteinExistence type="inferred from homology"/>
<comment type="similarity">
    <text evidence="1">Belongs to the enoyl-CoA hydratase/isomerase family.</text>
</comment>
<dbReference type="PANTHER" id="PTHR43664">
    <property type="entry name" value="MONOAMINE OXIDASE-RELATED"/>
    <property type="match status" value="1"/>
</dbReference>
<dbReference type="Pfam" id="PF01575">
    <property type="entry name" value="MaoC_dehydratas"/>
    <property type="match status" value="1"/>
</dbReference>
<dbReference type="AlphaFoldDB" id="A0A7I9V6D9"/>
<dbReference type="OrthoDB" id="9797938at2"/>
<evidence type="ECO:0000256" key="1">
    <source>
        <dbReference type="ARBA" id="ARBA00005254"/>
    </source>
</evidence>
<reference evidence="4" key="2">
    <citation type="journal article" date="2020" name="Int. J. Syst. Evol. Microbiol.">
        <title>Gordonia crocea sp. nov. and Gordonia spumicola sp. nov. isolated from sludge of a wastewater treatment plant.</title>
        <authorList>
            <person name="Tamura T."/>
            <person name="Saito S."/>
            <person name="Hamada M."/>
            <person name="Kang Y."/>
            <person name="Hoshino Y."/>
            <person name="Gonoi T."/>
            <person name="Mikami Y."/>
            <person name="Yaguchi T."/>
        </authorList>
    </citation>
    <scope>NUCLEOTIDE SEQUENCE</scope>
    <source>
        <strain evidence="4">NBRC 107696</strain>
    </source>
</reference>
<reference evidence="6" key="1">
    <citation type="submission" date="2019-06" db="EMBL/GenBank/DDBJ databases">
        <title>Gordonia isolated from sludge of a wastewater treatment plant.</title>
        <authorList>
            <person name="Tamura T."/>
            <person name="Aoyama K."/>
            <person name="Kang Y."/>
            <person name="Saito S."/>
            <person name="Akiyama N."/>
            <person name="Yazawa K."/>
            <person name="Gonoi T."/>
            <person name="Mikami Y."/>
        </authorList>
    </citation>
    <scope>NUCLEOTIDE SEQUENCE [LARGE SCALE GENOMIC DNA]</scope>
    <source>
        <strain evidence="6">NBRC 107696</strain>
    </source>
</reference>
<accession>A0A7I9V6D9</accession>
<evidence type="ECO:0000313" key="4">
    <source>
        <dbReference type="EMBL" id="GEE00764.1"/>
    </source>
</evidence>
<dbReference type="RefSeq" id="WP_161894602.1">
    <property type="nucleotide sequence ID" value="NZ_BJOV01000002.1"/>
</dbReference>
<dbReference type="InterPro" id="IPR052342">
    <property type="entry name" value="MCH/BMMD"/>
</dbReference>
<dbReference type="Gene3D" id="3.10.129.10">
    <property type="entry name" value="Hotdog Thioesterase"/>
    <property type="match status" value="1"/>
</dbReference>
<dbReference type="Proteomes" id="UP000444960">
    <property type="component" value="Unassembled WGS sequence"/>
</dbReference>
<dbReference type="EMBL" id="BJOV01000002">
    <property type="protein sequence ID" value="GEE00764.1"/>
    <property type="molecule type" value="Genomic_DNA"/>
</dbReference>
<evidence type="ECO:0000313" key="3">
    <source>
        <dbReference type="EMBL" id="GEE00759.1"/>
    </source>
</evidence>
<dbReference type="InterPro" id="IPR029069">
    <property type="entry name" value="HotDog_dom_sf"/>
</dbReference>
<evidence type="ECO:0000313" key="6">
    <source>
        <dbReference type="Proteomes" id="UP000444960"/>
    </source>
</evidence>
<dbReference type="SUPFAM" id="SSF54637">
    <property type="entry name" value="Thioesterase/thiol ester dehydrase-isomerase"/>
    <property type="match status" value="1"/>
</dbReference>
<gene>
    <name evidence="3" type="ORF">nbrc107696_12050</name>
    <name evidence="4" type="ORF">nbrc107696_12100</name>
    <name evidence="5" type="ORF">nbrc107696_22140</name>
</gene>
<feature type="domain" description="MaoC-like" evidence="2">
    <location>
        <begin position="24"/>
        <end position="127"/>
    </location>
</feature>
<evidence type="ECO:0000313" key="5">
    <source>
        <dbReference type="EMBL" id="GEE01768.1"/>
    </source>
</evidence>
<organism evidence="4 6">
    <name type="scientific">Gordonia spumicola</name>
    <dbReference type="NCBI Taxonomy" id="589161"/>
    <lineage>
        <taxon>Bacteria</taxon>
        <taxon>Bacillati</taxon>
        <taxon>Actinomycetota</taxon>
        <taxon>Actinomycetes</taxon>
        <taxon>Mycobacteriales</taxon>
        <taxon>Gordoniaceae</taxon>
        <taxon>Gordonia</taxon>
    </lineage>
</organism>
<comment type="caution">
    <text evidence="4">The sequence shown here is derived from an EMBL/GenBank/DDBJ whole genome shotgun (WGS) entry which is preliminary data.</text>
</comment>
<sequence>MSISSTAIAFADDLQVGSTHDLGTYAFTEAEIIEYATKYDPLPFHIDPVRALDWPFGGLISSGIHTMSAVQRMQADNFYSTVALIAGKSIRDVSLRRPVHPGDVLHGTLTIADVTLRDGRADLTTEVVARNQSDDVVISMTMVSVIRRRPTASGWT</sequence>